<evidence type="ECO:0000256" key="6">
    <source>
        <dbReference type="ARBA" id="ARBA00022485"/>
    </source>
</evidence>
<dbReference type="GO" id="GO:0051539">
    <property type="term" value="F:4 iron, 4 sulfur cluster binding"/>
    <property type="evidence" value="ECO:0007669"/>
    <property type="project" value="UniProtKB-UniRule"/>
</dbReference>
<dbReference type="InterPro" id="IPR005760">
    <property type="entry name" value="A/G_AdeGlyc_MutY"/>
</dbReference>
<dbReference type="GO" id="GO:0035485">
    <property type="term" value="F:adenine/guanine mispair binding"/>
    <property type="evidence" value="ECO:0007669"/>
    <property type="project" value="TreeGrafter"/>
</dbReference>
<evidence type="ECO:0000256" key="12">
    <source>
        <dbReference type="ARBA" id="ARBA00023204"/>
    </source>
</evidence>
<dbReference type="NCBIfam" id="NF008132">
    <property type="entry name" value="PRK10880.1"/>
    <property type="match status" value="1"/>
</dbReference>
<dbReference type="GO" id="GO:0032357">
    <property type="term" value="F:oxidized purine DNA binding"/>
    <property type="evidence" value="ECO:0007669"/>
    <property type="project" value="TreeGrafter"/>
</dbReference>
<dbReference type="PANTHER" id="PTHR42944:SF1">
    <property type="entry name" value="ADENINE DNA GLYCOSYLASE"/>
    <property type="match status" value="1"/>
</dbReference>
<evidence type="ECO:0000256" key="8">
    <source>
        <dbReference type="ARBA" id="ARBA00022763"/>
    </source>
</evidence>
<keyword evidence="13 14" id="KW-0326">Glycosidase</keyword>
<dbReference type="SUPFAM" id="SSF55811">
    <property type="entry name" value="Nudix"/>
    <property type="match status" value="1"/>
</dbReference>
<dbReference type="GO" id="GO:0034039">
    <property type="term" value="F:8-oxo-7,8-dihydroguanine DNA N-glycosylase activity"/>
    <property type="evidence" value="ECO:0007669"/>
    <property type="project" value="TreeGrafter"/>
</dbReference>
<dbReference type="RefSeq" id="WP_157990664.1">
    <property type="nucleotide sequence ID" value="NZ_LR217735.1"/>
</dbReference>
<keyword evidence="8 14" id="KW-0227">DNA damage</keyword>
<proteinExistence type="inferred from homology"/>
<dbReference type="InterPro" id="IPR044298">
    <property type="entry name" value="MIG/MutY"/>
</dbReference>
<keyword evidence="11" id="KW-0411">Iron-sulfur</keyword>
<dbReference type="GO" id="GO:0006298">
    <property type="term" value="P:mismatch repair"/>
    <property type="evidence" value="ECO:0007669"/>
    <property type="project" value="TreeGrafter"/>
</dbReference>
<dbReference type="CDD" id="cd03431">
    <property type="entry name" value="NUDIX_DNA_Glycosylase_C-MutY"/>
    <property type="match status" value="1"/>
</dbReference>
<sequence length="362" mass="41526">MQASFFAQRVLNWYYDHGRHNLPWQIDTTPYTVWLSEVMLQQTSVTAVIPYFKRFRVRFPTINDLANGSLDEVLYFWSGLGYYARARNLYKTATIIAEQYAGIFPTTIVEIMALPGIGRSTAGAILSLALGQRACILDGNVKRVLCRYYGISRGSLKAKLNKYLWRISEIVTPVQNFGQFNQGMMDLGAVICTPSNPKCAMCPLHADCYAKKYNGSESFPGKELRKTMTKRTNWLLLIQHGEEIWLDKRPIHGLWGGLFSFPQYKSIATLNLAINYKKLDIYPMHQMDTTRHIFSHFYLDAIPIWIKLPSSYTPVNYGKGCWYNLYKPPCVGLPSLVICLLNKLRLIQNLYNSKKIISKDQL</sequence>
<dbReference type="InterPro" id="IPR029119">
    <property type="entry name" value="MutY_C"/>
</dbReference>
<evidence type="ECO:0000256" key="1">
    <source>
        <dbReference type="ARBA" id="ARBA00000843"/>
    </source>
</evidence>
<evidence type="ECO:0000313" key="17">
    <source>
        <dbReference type="Proteomes" id="UP000294392"/>
    </source>
</evidence>
<dbReference type="InterPro" id="IPR003265">
    <property type="entry name" value="HhH-GPD_domain"/>
</dbReference>
<evidence type="ECO:0000256" key="3">
    <source>
        <dbReference type="ARBA" id="ARBA00008343"/>
    </source>
</evidence>
<dbReference type="GO" id="GO:0046872">
    <property type="term" value="F:metal ion binding"/>
    <property type="evidence" value="ECO:0007669"/>
    <property type="project" value="UniProtKB-UniRule"/>
</dbReference>
<evidence type="ECO:0000256" key="14">
    <source>
        <dbReference type="RuleBase" id="RU365096"/>
    </source>
</evidence>
<dbReference type="InterPro" id="IPR015797">
    <property type="entry name" value="NUDIX_hydrolase-like_dom_sf"/>
</dbReference>
<dbReference type="PROSITE" id="PS00764">
    <property type="entry name" value="ENDONUCLEASE_III_1"/>
    <property type="match status" value="1"/>
</dbReference>
<dbReference type="AlphaFoldDB" id="A0A451DKC0"/>
<dbReference type="GO" id="GO:0006284">
    <property type="term" value="P:base-excision repair"/>
    <property type="evidence" value="ECO:0007669"/>
    <property type="project" value="UniProtKB-UniRule"/>
</dbReference>
<dbReference type="Pfam" id="PF00633">
    <property type="entry name" value="HHH"/>
    <property type="match status" value="1"/>
</dbReference>
<feature type="domain" description="HhH-GPD" evidence="15">
    <location>
        <begin position="39"/>
        <end position="190"/>
    </location>
</feature>
<dbReference type="GO" id="GO:0000701">
    <property type="term" value="F:purine-specific mismatch base pair DNA N-glycosylase activity"/>
    <property type="evidence" value="ECO:0007669"/>
    <property type="project" value="UniProtKB-EC"/>
</dbReference>
<dbReference type="OrthoDB" id="9802365at2"/>
<gene>
    <name evidence="16" type="primary">mutY</name>
    <name evidence="16" type="ORF">ERCISPPA3004_111</name>
</gene>
<reference evidence="16 17" key="1">
    <citation type="submission" date="2019-02" db="EMBL/GenBank/DDBJ databases">
        <authorList>
            <person name="Manzano-Marin A."/>
            <person name="Manzano-Marin A."/>
        </authorList>
    </citation>
    <scope>NUCLEOTIDE SEQUENCE [LARGE SCALE GENOMIC DNA]</scope>
    <source>
        <strain evidence="16 17">ErCisplendens</strain>
    </source>
</reference>
<evidence type="ECO:0000256" key="5">
    <source>
        <dbReference type="ARBA" id="ARBA00022023"/>
    </source>
</evidence>
<dbReference type="Pfam" id="PF00730">
    <property type="entry name" value="HhH-GPD"/>
    <property type="match status" value="1"/>
</dbReference>
<dbReference type="InterPro" id="IPR004035">
    <property type="entry name" value="Endouclease-III_FeS-bd_BS"/>
</dbReference>
<dbReference type="Gene3D" id="1.10.1670.10">
    <property type="entry name" value="Helix-hairpin-Helix base-excision DNA repair enzymes (C-terminal)"/>
    <property type="match status" value="1"/>
</dbReference>
<keyword evidence="6" id="KW-0004">4Fe-4S</keyword>
<evidence type="ECO:0000256" key="4">
    <source>
        <dbReference type="ARBA" id="ARBA00012045"/>
    </source>
</evidence>
<evidence type="ECO:0000256" key="2">
    <source>
        <dbReference type="ARBA" id="ARBA00002933"/>
    </source>
</evidence>
<organism evidence="16 17">
    <name type="scientific">Candidatus Erwinia haradaeae</name>
    <dbReference type="NCBI Taxonomy" id="1922217"/>
    <lineage>
        <taxon>Bacteria</taxon>
        <taxon>Pseudomonadati</taxon>
        <taxon>Pseudomonadota</taxon>
        <taxon>Gammaproteobacteria</taxon>
        <taxon>Enterobacterales</taxon>
        <taxon>Erwiniaceae</taxon>
        <taxon>Erwinia</taxon>
    </lineage>
</organism>
<comment type="catalytic activity">
    <reaction evidence="1 14">
        <text>Hydrolyzes free adenine bases from 7,8-dihydro-8-oxoguanine:adenine mismatched double-stranded DNA, leaving an apurinic site.</text>
        <dbReference type="EC" id="3.2.2.31"/>
    </reaction>
</comment>
<evidence type="ECO:0000256" key="10">
    <source>
        <dbReference type="ARBA" id="ARBA00023004"/>
    </source>
</evidence>
<dbReference type="InterPro" id="IPR011257">
    <property type="entry name" value="DNA_glycosylase"/>
</dbReference>
<evidence type="ECO:0000256" key="7">
    <source>
        <dbReference type="ARBA" id="ARBA00022723"/>
    </source>
</evidence>
<dbReference type="PROSITE" id="PS01155">
    <property type="entry name" value="ENDONUCLEASE_III_2"/>
    <property type="match status" value="1"/>
</dbReference>
<dbReference type="PANTHER" id="PTHR42944">
    <property type="entry name" value="ADENINE DNA GLYCOSYLASE"/>
    <property type="match status" value="1"/>
</dbReference>
<comment type="similarity">
    <text evidence="3 14">Belongs to the Nth/MutY family.</text>
</comment>
<dbReference type="Gene3D" id="3.90.79.10">
    <property type="entry name" value="Nucleoside Triphosphate Pyrophosphohydrolase"/>
    <property type="match status" value="1"/>
</dbReference>
<dbReference type="InterPro" id="IPR023170">
    <property type="entry name" value="HhH_base_excis_C"/>
</dbReference>
<dbReference type="EC" id="3.2.2.31" evidence="4 14"/>
<accession>A0A451DKC0</accession>
<dbReference type="CDD" id="cd00056">
    <property type="entry name" value="ENDO3c"/>
    <property type="match status" value="1"/>
</dbReference>
<dbReference type="SMART" id="SM00478">
    <property type="entry name" value="ENDO3c"/>
    <property type="match status" value="1"/>
</dbReference>
<keyword evidence="12" id="KW-0234">DNA repair</keyword>
<keyword evidence="7" id="KW-0479">Metal-binding</keyword>
<evidence type="ECO:0000313" key="16">
    <source>
        <dbReference type="EMBL" id="VFP87177.1"/>
    </source>
</evidence>
<dbReference type="NCBIfam" id="TIGR01084">
    <property type="entry name" value="mutY"/>
    <property type="match status" value="1"/>
</dbReference>
<comment type="cofactor">
    <cofactor evidence="14">
        <name>[4Fe-4S] cluster</name>
        <dbReference type="ChEBI" id="CHEBI:49883"/>
    </cofactor>
    <text evidence="14">Binds 1 [4Fe-4S] cluster.</text>
</comment>
<protein>
    <recommendedName>
        <fullName evidence="5 14">Adenine DNA glycosylase</fullName>
        <ecNumber evidence="4 14">3.2.2.31</ecNumber>
    </recommendedName>
</protein>
<evidence type="ECO:0000259" key="15">
    <source>
        <dbReference type="SMART" id="SM00478"/>
    </source>
</evidence>
<dbReference type="Pfam" id="PF14815">
    <property type="entry name" value="NUDIX_4"/>
    <property type="match status" value="1"/>
</dbReference>
<name>A0A451DKC0_9GAMM</name>
<dbReference type="InterPro" id="IPR004036">
    <property type="entry name" value="Endonuclease-III-like_CS2"/>
</dbReference>
<dbReference type="SUPFAM" id="SSF48150">
    <property type="entry name" value="DNA-glycosylase"/>
    <property type="match status" value="1"/>
</dbReference>
<evidence type="ECO:0000256" key="11">
    <source>
        <dbReference type="ARBA" id="ARBA00023014"/>
    </source>
</evidence>
<dbReference type="Gene3D" id="1.10.340.30">
    <property type="entry name" value="Hypothetical protein, domain 2"/>
    <property type="match status" value="1"/>
</dbReference>
<comment type="function">
    <text evidence="2">Adenine glycosylase active on G-A mispairs. MutY also corrects error-prone DNA synthesis past GO lesions which are due to the oxidatively damaged form of guanine: 7,8-dihydro-8-oxoguanine (8-oxo-dGTP).</text>
</comment>
<keyword evidence="9 16" id="KW-0378">Hydrolase</keyword>
<keyword evidence="10 14" id="KW-0408">Iron</keyword>
<dbReference type="Proteomes" id="UP000294392">
    <property type="component" value="Chromosome"/>
</dbReference>
<dbReference type="EMBL" id="LR217735">
    <property type="protein sequence ID" value="VFP87177.1"/>
    <property type="molecule type" value="Genomic_DNA"/>
</dbReference>
<evidence type="ECO:0000256" key="13">
    <source>
        <dbReference type="ARBA" id="ARBA00023295"/>
    </source>
</evidence>
<dbReference type="FunFam" id="1.10.340.30:FF:000002">
    <property type="entry name" value="Adenine DNA glycosylase"/>
    <property type="match status" value="1"/>
</dbReference>
<dbReference type="InterPro" id="IPR000445">
    <property type="entry name" value="HhH_motif"/>
</dbReference>
<evidence type="ECO:0000256" key="9">
    <source>
        <dbReference type="ARBA" id="ARBA00022801"/>
    </source>
</evidence>